<keyword evidence="2 4" id="KW-0378">Hydrolase</keyword>
<keyword evidence="3 4" id="KW-0788">Thiol protease</keyword>
<dbReference type="SUPFAM" id="SSF54001">
    <property type="entry name" value="Cysteine proteinases"/>
    <property type="match status" value="1"/>
</dbReference>
<accession>A0A7M1XLD5</accession>
<feature type="active site" evidence="5">
    <location>
        <position position="70"/>
    </location>
</feature>
<evidence type="ECO:0000256" key="5">
    <source>
        <dbReference type="PIRSR" id="PIRSR005700-1"/>
    </source>
</evidence>
<dbReference type="EMBL" id="CP031517">
    <property type="protein sequence ID" value="QOS39698.1"/>
    <property type="molecule type" value="Genomic_DNA"/>
</dbReference>
<dbReference type="PROSITE" id="PS00639">
    <property type="entry name" value="THIOL_PROTEASE_HIS"/>
    <property type="match status" value="1"/>
</dbReference>
<dbReference type="Gene3D" id="3.90.70.10">
    <property type="entry name" value="Cysteine proteinases"/>
    <property type="match status" value="1"/>
</dbReference>
<dbReference type="GO" id="GO:0005737">
    <property type="term" value="C:cytoplasm"/>
    <property type="evidence" value="ECO:0007669"/>
    <property type="project" value="TreeGrafter"/>
</dbReference>
<gene>
    <name evidence="6" type="ORF">DYE49_04160</name>
</gene>
<comment type="similarity">
    <text evidence="4">Belongs to the peptidase C1 family.</text>
</comment>
<dbReference type="Pfam" id="PF03051">
    <property type="entry name" value="Peptidase_C1_2"/>
    <property type="match status" value="1"/>
</dbReference>
<dbReference type="CDD" id="cd00585">
    <property type="entry name" value="Peptidase_C1B"/>
    <property type="match status" value="1"/>
</dbReference>
<dbReference type="PANTHER" id="PTHR10363:SF2">
    <property type="entry name" value="BLEOMYCIN HYDROLASE"/>
    <property type="match status" value="1"/>
</dbReference>
<evidence type="ECO:0000313" key="6">
    <source>
        <dbReference type="EMBL" id="QOS39698.1"/>
    </source>
</evidence>
<dbReference type="PROSITE" id="PS00139">
    <property type="entry name" value="THIOL_PROTEASE_CYS"/>
    <property type="match status" value="1"/>
</dbReference>
<dbReference type="PANTHER" id="PTHR10363">
    <property type="entry name" value="BLEOMYCIN HYDROLASE"/>
    <property type="match status" value="1"/>
</dbReference>
<dbReference type="InterPro" id="IPR038765">
    <property type="entry name" value="Papain-like_cys_pep_sf"/>
</dbReference>
<feature type="active site" evidence="5">
    <location>
        <position position="367"/>
    </location>
</feature>
<dbReference type="Proteomes" id="UP000593591">
    <property type="component" value="Chromosome"/>
</dbReference>
<keyword evidence="4" id="KW-0031">Aminopeptidase</keyword>
<reference evidence="6 7" key="1">
    <citation type="submission" date="2018-08" db="EMBL/GenBank/DDBJ databases">
        <title>The first complete genome of Treponema rectale (CHPAT), a commensal spirochete of the bovine rectum.</title>
        <authorList>
            <person name="Staton G.J."/>
            <person name="Clegg S.R."/>
            <person name="Carter S.D."/>
            <person name="Radford A.D."/>
            <person name="Darby A."/>
            <person name="Hall N."/>
            <person name="Birtles R.J."/>
            <person name="Evans N.J."/>
        </authorList>
    </citation>
    <scope>NUCLEOTIDE SEQUENCE [LARGE SCALE GENOMIC DNA]</scope>
    <source>
        <strain evidence="6 7">CHPA</strain>
    </source>
</reference>
<protein>
    <recommendedName>
        <fullName evidence="4">Aminopeptidase</fullName>
    </recommendedName>
</protein>
<sequence length="447" mass="51727">MKENIDFTELSSFKEEYSSCNKHKILRHALSLTPLNQVVNSLDESPKQDFTFSVDIKTLPVSNQKHSGRCWIFSASTVLREIINKKLRVKDQFEISQNYLSYFDKLEKYNYYLQNVIDLCLKGEKHDDRKMHFLLSYGVGDGGQWDMYVDLVKKYGIVPKSAFSETEQSNNTNLSTKLANSALRKFASEVYQLKAEGKGKEEMLALKGEYMKKIYNLLTDCFGVPPTKFDYEYVDVDNNYHILKDMTPKQFFEEYVGAEIDEYVSIIHGPTKDKKYYQTYNVELVGNVIDGKPITHLNLPLERIEELIIKQLENGEVVWFGSDVSYYGDRANGSWNDSAFDYETPFALDFKFDKADMLDFYNSAMNHAMVITGVDLVDGKPTRWKIENSWGDDIGKKGYFVITENWFKYFVYQAAIKSKYLNKEELDALKKTPVLLAPWDPFGTLAD</sequence>
<evidence type="ECO:0000256" key="4">
    <source>
        <dbReference type="PIRNR" id="PIRNR005700"/>
    </source>
</evidence>
<dbReference type="GO" id="GO:0043418">
    <property type="term" value="P:homocysteine catabolic process"/>
    <property type="evidence" value="ECO:0007669"/>
    <property type="project" value="TreeGrafter"/>
</dbReference>
<proteinExistence type="inferred from homology"/>
<dbReference type="InterPro" id="IPR025660">
    <property type="entry name" value="Pept_his_AS"/>
</dbReference>
<dbReference type="AlphaFoldDB" id="A0A7M1XLD5"/>
<dbReference type="GO" id="GO:0070005">
    <property type="term" value="F:cysteine-type aminopeptidase activity"/>
    <property type="evidence" value="ECO:0007669"/>
    <property type="project" value="InterPro"/>
</dbReference>
<keyword evidence="1 4" id="KW-0645">Protease</keyword>
<name>A0A7M1XLD5_9SPIR</name>
<dbReference type="InterPro" id="IPR000169">
    <property type="entry name" value="Pept_cys_AS"/>
</dbReference>
<evidence type="ECO:0000256" key="2">
    <source>
        <dbReference type="ARBA" id="ARBA00022801"/>
    </source>
</evidence>
<dbReference type="InterPro" id="IPR004134">
    <property type="entry name" value="Peptidase_C1B"/>
</dbReference>
<evidence type="ECO:0000256" key="1">
    <source>
        <dbReference type="ARBA" id="ARBA00022670"/>
    </source>
</evidence>
<dbReference type="PIRSF" id="PIRSF005700">
    <property type="entry name" value="PepC"/>
    <property type="match status" value="1"/>
</dbReference>
<evidence type="ECO:0000313" key="7">
    <source>
        <dbReference type="Proteomes" id="UP000593591"/>
    </source>
</evidence>
<feature type="active site" evidence="5">
    <location>
        <position position="388"/>
    </location>
</feature>
<dbReference type="GO" id="GO:0009636">
    <property type="term" value="P:response to toxic substance"/>
    <property type="evidence" value="ECO:0007669"/>
    <property type="project" value="TreeGrafter"/>
</dbReference>
<dbReference type="KEGG" id="trc:DYE49_04160"/>
<organism evidence="6 7">
    <name type="scientific">Treponema rectale</name>
    <dbReference type="NCBI Taxonomy" id="744512"/>
    <lineage>
        <taxon>Bacteria</taxon>
        <taxon>Pseudomonadati</taxon>
        <taxon>Spirochaetota</taxon>
        <taxon>Spirochaetia</taxon>
        <taxon>Spirochaetales</taxon>
        <taxon>Treponemataceae</taxon>
        <taxon>Treponema</taxon>
    </lineage>
</organism>
<dbReference type="GO" id="GO:0006508">
    <property type="term" value="P:proteolysis"/>
    <property type="evidence" value="ECO:0007669"/>
    <property type="project" value="UniProtKB-KW"/>
</dbReference>
<evidence type="ECO:0000256" key="3">
    <source>
        <dbReference type="ARBA" id="ARBA00022807"/>
    </source>
</evidence>